<dbReference type="AlphaFoldDB" id="A0A7Y0K9V7"/>
<comment type="caution">
    <text evidence="3">The sequence shown here is derived from an EMBL/GenBank/DDBJ whole genome shotgun (WGS) entry which is preliminary data.</text>
</comment>
<sequence length="232" mass="26824">MIGEYKFYASSNELQDKEKIVILYHGWGGSSKGYMELAEEMAKEGFIVLIPDIIYHDERKPLENHFDSIVTRKYFWNTVLQTIDEFDEFVRVVGLKKKNIILVGNSMGGFIANGIFAMNPNISGLVSINGSGSFVLTEKTFRLRDKREGMTQEEENQLKKYDPMDKPSSLSPVLLMHGDSDTIIPIEGQENYYKYLTQEEKRTNIEWEIFKKVNHEFTPAMMEKLIGWLKSI</sequence>
<dbReference type="PANTHER" id="PTHR46623:SF6">
    <property type="entry name" value="ALPHA_BETA-HYDROLASES SUPERFAMILY PROTEIN"/>
    <property type="match status" value="1"/>
</dbReference>
<dbReference type="GO" id="GO:0016787">
    <property type="term" value="F:hydrolase activity"/>
    <property type="evidence" value="ECO:0007669"/>
    <property type="project" value="UniProtKB-KW"/>
</dbReference>
<evidence type="ECO:0000256" key="1">
    <source>
        <dbReference type="SAM" id="MobiDB-lite"/>
    </source>
</evidence>
<dbReference type="PANTHER" id="PTHR46623">
    <property type="entry name" value="CARBOXYMETHYLENEBUTENOLIDASE-RELATED"/>
    <property type="match status" value="1"/>
</dbReference>
<name>A0A7Y0K9V7_9BACI</name>
<evidence type="ECO:0000259" key="2">
    <source>
        <dbReference type="Pfam" id="PF01738"/>
    </source>
</evidence>
<keyword evidence="4" id="KW-1185">Reference proteome</keyword>
<proteinExistence type="predicted"/>
<feature type="domain" description="Dienelactone hydrolase" evidence="2">
    <location>
        <begin position="15"/>
        <end position="218"/>
    </location>
</feature>
<dbReference type="InterPro" id="IPR002925">
    <property type="entry name" value="Dienelactn_hydro"/>
</dbReference>
<dbReference type="Proteomes" id="UP000588491">
    <property type="component" value="Unassembled WGS sequence"/>
</dbReference>
<dbReference type="InterPro" id="IPR029058">
    <property type="entry name" value="AB_hydrolase_fold"/>
</dbReference>
<feature type="compositionally biased region" description="Basic and acidic residues" evidence="1">
    <location>
        <begin position="147"/>
        <end position="165"/>
    </location>
</feature>
<feature type="region of interest" description="Disordered" evidence="1">
    <location>
        <begin position="147"/>
        <end position="166"/>
    </location>
</feature>
<dbReference type="Gene3D" id="3.40.50.1820">
    <property type="entry name" value="alpha/beta hydrolase"/>
    <property type="match status" value="1"/>
</dbReference>
<dbReference type="Pfam" id="PF01738">
    <property type="entry name" value="DLH"/>
    <property type="match status" value="1"/>
</dbReference>
<evidence type="ECO:0000313" key="3">
    <source>
        <dbReference type="EMBL" id="NMO78340.1"/>
    </source>
</evidence>
<organism evidence="3 4">
    <name type="scientific">Niallia alba</name>
    <dbReference type="NCBI Taxonomy" id="2729105"/>
    <lineage>
        <taxon>Bacteria</taxon>
        <taxon>Bacillati</taxon>
        <taxon>Bacillota</taxon>
        <taxon>Bacilli</taxon>
        <taxon>Bacillales</taxon>
        <taxon>Bacillaceae</taxon>
        <taxon>Niallia</taxon>
    </lineage>
</organism>
<protein>
    <submittedName>
        <fullName evidence="3">Alpha/beta fold hydrolase</fullName>
    </submittedName>
</protein>
<dbReference type="EMBL" id="JABBPK010000001">
    <property type="protein sequence ID" value="NMO78340.1"/>
    <property type="molecule type" value="Genomic_DNA"/>
</dbReference>
<evidence type="ECO:0000313" key="4">
    <source>
        <dbReference type="Proteomes" id="UP000588491"/>
    </source>
</evidence>
<dbReference type="SUPFAM" id="SSF53474">
    <property type="entry name" value="alpha/beta-Hydrolases"/>
    <property type="match status" value="1"/>
</dbReference>
<keyword evidence="3" id="KW-0378">Hydrolase</keyword>
<reference evidence="3 4" key="1">
    <citation type="submission" date="2020-04" db="EMBL/GenBank/DDBJ databases">
        <title>Bacillus sp. UniB3 isolated from commercial digestive syrup.</title>
        <authorList>
            <person name="Thorat V."/>
            <person name="Kirdat K."/>
            <person name="Tiwarekar B."/>
            <person name="Yadav A."/>
        </authorList>
    </citation>
    <scope>NUCLEOTIDE SEQUENCE [LARGE SCALE GENOMIC DNA]</scope>
    <source>
        <strain evidence="3 4">UniB3</strain>
    </source>
</reference>
<dbReference type="InterPro" id="IPR051049">
    <property type="entry name" value="Dienelactone_hydrolase-like"/>
</dbReference>
<accession>A0A7Y0K9V7</accession>
<gene>
    <name evidence="3" type="ORF">HHU08_15240</name>
</gene>